<dbReference type="PANTHER" id="PTHR30390">
    <property type="entry name" value="SEDOHEPTULOSE 7-PHOSPHATE ISOMERASE / DNAA INITIATOR-ASSOCIATING FACTOR FOR REPLICATION INITIATION"/>
    <property type="match status" value="1"/>
</dbReference>
<dbReference type="GO" id="GO:0016853">
    <property type="term" value="F:isomerase activity"/>
    <property type="evidence" value="ECO:0007669"/>
    <property type="project" value="UniProtKB-KW"/>
</dbReference>
<dbReference type="PANTHER" id="PTHR30390:SF8">
    <property type="entry name" value="SUGAR ISOMERASE (SIS)"/>
    <property type="match status" value="1"/>
</dbReference>
<dbReference type="AlphaFoldDB" id="A0A1M6UGP3"/>
<keyword evidence="3" id="KW-1185">Reference proteome</keyword>
<feature type="domain" description="SIS" evidence="1">
    <location>
        <begin position="27"/>
        <end position="184"/>
    </location>
</feature>
<proteinExistence type="predicted"/>
<dbReference type="Pfam" id="PF13580">
    <property type="entry name" value="SIS_2"/>
    <property type="match status" value="1"/>
</dbReference>
<name>A0A1M6UGP3_9BACT</name>
<evidence type="ECO:0000259" key="1">
    <source>
        <dbReference type="PROSITE" id="PS51464"/>
    </source>
</evidence>
<dbReference type="InterPro" id="IPR050099">
    <property type="entry name" value="SIS_GmhA/DiaA_subfam"/>
</dbReference>
<dbReference type="GO" id="GO:0097367">
    <property type="term" value="F:carbohydrate derivative binding"/>
    <property type="evidence" value="ECO:0007669"/>
    <property type="project" value="InterPro"/>
</dbReference>
<dbReference type="OrthoDB" id="9810929at2"/>
<dbReference type="InterPro" id="IPR001347">
    <property type="entry name" value="SIS_dom"/>
</dbReference>
<dbReference type="RefSeq" id="WP_073477941.1">
    <property type="nucleotide sequence ID" value="NZ_FQZU01000030.1"/>
</dbReference>
<organism evidence="2 3">
    <name type="scientific">Desulfatibacillum alkenivorans DSM 16219</name>
    <dbReference type="NCBI Taxonomy" id="1121393"/>
    <lineage>
        <taxon>Bacteria</taxon>
        <taxon>Pseudomonadati</taxon>
        <taxon>Thermodesulfobacteriota</taxon>
        <taxon>Desulfobacteria</taxon>
        <taxon>Desulfobacterales</taxon>
        <taxon>Desulfatibacillaceae</taxon>
        <taxon>Desulfatibacillum</taxon>
    </lineage>
</organism>
<dbReference type="InterPro" id="IPR035461">
    <property type="entry name" value="GmhA/DiaA"/>
</dbReference>
<dbReference type="Proteomes" id="UP000183994">
    <property type="component" value="Unassembled WGS sequence"/>
</dbReference>
<gene>
    <name evidence="2" type="ORF">SAMN02745216_03903</name>
</gene>
<accession>A0A1M6UGP3</accession>
<dbReference type="GO" id="GO:1901135">
    <property type="term" value="P:carbohydrate derivative metabolic process"/>
    <property type="evidence" value="ECO:0007669"/>
    <property type="project" value="InterPro"/>
</dbReference>
<dbReference type="Gene3D" id="3.40.50.10490">
    <property type="entry name" value="Glucose-6-phosphate isomerase like protein, domain 1"/>
    <property type="match status" value="1"/>
</dbReference>
<reference evidence="3" key="1">
    <citation type="submission" date="2016-11" db="EMBL/GenBank/DDBJ databases">
        <authorList>
            <person name="Varghese N."/>
            <person name="Submissions S."/>
        </authorList>
    </citation>
    <scope>NUCLEOTIDE SEQUENCE [LARGE SCALE GENOMIC DNA]</scope>
    <source>
        <strain evidence="3">DSM 16219</strain>
    </source>
</reference>
<protein>
    <submittedName>
        <fullName evidence="2">D-sedoheptulose 7-phosphate isomerase</fullName>
    </submittedName>
</protein>
<dbReference type="STRING" id="1121393.SAMN02745216_03903"/>
<sequence>MKLFSEQYLERLQEAIKYFPHDDFKKMIEAFLNARDSGNRIFVMGNGGSASTASHWVCDLNKGCCCEDEEKRFKMICLNDSISTMMAYANDLSYENIFIESLKNFFETGDVVVGISGSGNSPNVINAIEYANNHGGVTVGLSGYDGGKLKQIVSIPIHANVNDMQLTEDIHMIIVHMTMQQVKYSLSSN</sequence>
<dbReference type="EMBL" id="FQZU01000030">
    <property type="protein sequence ID" value="SHK68425.1"/>
    <property type="molecule type" value="Genomic_DNA"/>
</dbReference>
<dbReference type="SUPFAM" id="SSF53697">
    <property type="entry name" value="SIS domain"/>
    <property type="match status" value="1"/>
</dbReference>
<dbReference type="InterPro" id="IPR046348">
    <property type="entry name" value="SIS_dom_sf"/>
</dbReference>
<dbReference type="PROSITE" id="PS51464">
    <property type="entry name" value="SIS"/>
    <property type="match status" value="1"/>
</dbReference>
<dbReference type="CDD" id="cd05006">
    <property type="entry name" value="SIS_GmhA"/>
    <property type="match status" value="1"/>
</dbReference>
<keyword evidence="2" id="KW-0413">Isomerase</keyword>
<evidence type="ECO:0000313" key="3">
    <source>
        <dbReference type="Proteomes" id="UP000183994"/>
    </source>
</evidence>
<evidence type="ECO:0000313" key="2">
    <source>
        <dbReference type="EMBL" id="SHK68425.1"/>
    </source>
</evidence>